<feature type="domain" description="HTH luxR-type" evidence="4">
    <location>
        <begin position="209"/>
        <end position="274"/>
    </location>
</feature>
<evidence type="ECO:0000256" key="2">
    <source>
        <dbReference type="ARBA" id="ARBA00023125"/>
    </source>
</evidence>
<keyword evidence="2" id="KW-0238">DNA-binding</keyword>
<dbReference type="GO" id="GO:0003677">
    <property type="term" value="F:DNA binding"/>
    <property type="evidence" value="ECO:0007669"/>
    <property type="project" value="UniProtKB-KW"/>
</dbReference>
<dbReference type="InterPro" id="IPR000792">
    <property type="entry name" value="Tscrpt_reg_LuxR_C"/>
</dbReference>
<dbReference type="CDD" id="cd06170">
    <property type="entry name" value="LuxR_C_like"/>
    <property type="match status" value="1"/>
</dbReference>
<dbReference type="Pfam" id="PF00196">
    <property type="entry name" value="GerE"/>
    <property type="match status" value="1"/>
</dbReference>
<dbReference type="InterPro" id="IPR036388">
    <property type="entry name" value="WH-like_DNA-bd_sf"/>
</dbReference>
<proteinExistence type="predicted"/>
<dbReference type="KEGG" id="suam:BOO69_14280"/>
<keyword evidence="1" id="KW-0805">Transcription regulation</keyword>
<dbReference type="EMBL" id="CP018076">
    <property type="protein sequence ID" value="APE44448.1"/>
    <property type="molecule type" value="Genomic_DNA"/>
</dbReference>
<evidence type="ECO:0000259" key="4">
    <source>
        <dbReference type="PROSITE" id="PS50043"/>
    </source>
</evidence>
<dbReference type="GO" id="GO:0006355">
    <property type="term" value="P:regulation of DNA-templated transcription"/>
    <property type="evidence" value="ECO:0007669"/>
    <property type="project" value="InterPro"/>
</dbReference>
<evidence type="ECO:0000256" key="1">
    <source>
        <dbReference type="ARBA" id="ARBA00023015"/>
    </source>
</evidence>
<dbReference type="STRING" id="1917485.BOO69_14280"/>
<accession>A0A1J0WJV4</accession>
<keyword evidence="3" id="KW-0804">Transcription</keyword>
<name>A0A1J0WJV4_9RHOB</name>
<dbReference type="AlphaFoldDB" id="A0A1J0WJV4"/>
<protein>
    <recommendedName>
        <fullName evidence="4">HTH luxR-type domain-containing protein</fullName>
    </recommendedName>
</protein>
<organism evidence="5 6">
    <name type="scientific">Sulfitobacter alexandrii</name>
    <dbReference type="NCBI Taxonomy" id="1917485"/>
    <lineage>
        <taxon>Bacteria</taxon>
        <taxon>Pseudomonadati</taxon>
        <taxon>Pseudomonadota</taxon>
        <taxon>Alphaproteobacteria</taxon>
        <taxon>Rhodobacterales</taxon>
        <taxon>Roseobacteraceae</taxon>
        <taxon>Sulfitobacter</taxon>
    </lineage>
</organism>
<dbReference type="InterPro" id="IPR016032">
    <property type="entry name" value="Sig_transdc_resp-reg_C-effctor"/>
</dbReference>
<dbReference type="Gene3D" id="1.10.10.10">
    <property type="entry name" value="Winged helix-like DNA-binding domain superfamily/Winged helix DNA-binding domain"/>
    <property type="match status" value="1"/>
</dbReference>
<dbReference type="Proteomes" id="UP000181897">
    <property type="component" value="Chromosome"/>
</dbReference>
<dbReference type="PANTHER" id="PTHR44688">
    <property type="entry name" value="DNA-BINDING TRANSCRIPTIONAL ACTIVATOR DEVR_DOSR"/>
    <property type="match status" value="1"/>
</dbReference>
<dbReference type="PROSITE" id="PS50043">
    <property type="entry name" value="HTH_LUXR_2"/>
    <property type="match status" value="1"/>
</dbReference>
<dbReference type="SUPFAM" id="SSF46894">
    <property type="entry name" value="C-terminal effector domain of the bipartite response regulators"/>
    <property type="match status" value="1"/>
</dbReference>
<reference evidence="5 6" key="1">
    <citation type="submission" date="2016-11" db="EMBL/GenBank/DDBJ databases">
        <title>Complete genome sequence of Sulfitobacter sp. AM1-D1, a toxic bacteria associated with marine dinoflagellate Alexandrium minutum in East China Sea.</title>
        <authorList>
            <person name="Yang Q."/>
            <person name="Zhang X."/>
            <person name="Tian X."/>
        </authorList>
    </citation>
    <scope>NUCLEOTIDE SEQUENCE [LARGE SCALE GENOMIC DNA]</scope>
    <source>
        <strain evidence="5 6">AM1-D1</strain>
    </source>
</reference>
<evidence type="ECO:0000313" key="6">
    <source>
        <dbReference type="Proteomes" id="UP000181897"/>
    </source>
</evidence>
<gene>
    <name evidence="5" type="ORF">BOO69_14280</name>
</gene>
<evidence type="ECO:0000256" key="3">
    <source>
        <dbReference type="ARBA" id="ARBA00023163"/>
    </source>
</evidence>
<dbReference type="PANTHER" id="PTHR44688:SF16">
    <property type="entry name" value="DNA-BINDING TRANSCRIPTIONAL ACTIVATOR DEVR_DOSR"/>
    <property type="match status" value="1"/>
</dbReference>
<dbReference type="RefSeq" id="WP_071972790.1">
    <property type="nucleotide sequence ID" value="NZ_CP018076.1"/>
</dbReference>
<evidence type="ECO:0000313" key="5">
    <source>
        <dbReference type="EMBL" id="APE44448.1"/>
    </source>
</evidence>
<dbReference type="PRINTS" id="PR00038">
    <property type="entry name" value="HTHLUXR"/>
</dbReference>
<dbReference type="SMART" id="SM00421">
    <property type="entry name" value="HTH_LUXR"/>
    <property type="match status" value="1"/>
</dbReference>
<sequence length="277" mass="30851">MRKELPSHTRDLAKLLPSDALTRLFGEIADLDAHVGARTFPEAVVNWVRSRIPTQSVSLFEFEAGMQPRTLFSHAPGHDPNMVEYTNGIYVLDPMYSLFAEDRFFGTVLLDLAGSEDREMPETFARYWIKVLADHEIGTLMQIGPDRCAHLSIYVSLGDEVHDALALIKLVHPVLTGMFRRHLVPHVPENAASEAARRRVHATVSKVMSDFGSATLTDREREISQLLLKGHSSKSIARILDISPGTAAIHRSNIYRKLGVTGHGELFSMFIGKLIDG</sequence>
<keyword evidence="6" id="KW-1185">Reference proteome</keyword>
<dbReference type="OrthoDB" id="343383at2"/>